<sequence>MPPFSIIALIIAGCALGASAKLDIRKEEPTVFTAKEIYRTLIPESPYIVDRTTTITWTEFPTATSS</sequence>
<proteinExistence type="predicted"/>
<gene>
    <name evidence="2" type="ORF">JR316_008256</name>
</gene>
<organism evidence="2">
    <name type="scientific">Psilocybe cubensis</name>
    <name type="common">Psychedelic mushroom</name>
    <name type="synonym">Stropharia cubensis</name>
    <dbReference type="NCBI Taxonomy" id="181762"/>
    <lineage>
        <taxon>Eukaryota</taxon>
        <taxon>Fungi</taxon>
        <taxon>Dikarya</taxon>
        <taxon>Basidiomycota</taxon>
        <taxon>Agaricomycotina</taxon>
        <taxon>Agaricomycetes</taxon>
        <taxon>Agaricomycetidae</taxon>
        <taxon>Agaricales</taxon>
        <taxon>Agaricineae</taxon>
        <taxon>Strophariaceae</taxon>
        <taxon>Psilocybe</taxon>
    </lineage>
</organism>
<keyword evidence="1" id="KW-0732">Signal</keyword>
<name>A0A8H8CIF8_PSICU</name>
<accession>A0A8H8CIF8</accession>
<dbReference type="OrthoDB" id="3025387at2759"/>
<protein>
    <submittedName>
        <fullName evidence="2">Uncharacterized protein</fullName>
    </submittedName>
</protein>
<comment type="caution">
    <text evidence="2">The sequence shown here is derived from an EMBL/GenBank/DDBJ whole genome shotgun (WGS) entry which is preliminary data.</text>
</comment>
<feature type="chain" id="PRO_5034537682" evidence="1">
    <location>
        <begin position="21"/>
        <end position="66"/>
    </location>
</feature>
<feature type="signal peptide" evidence="1">
    <location>
        <begin position="1"/>
        <end position="20"/>
    </location>
</feature>
<evidence type="ECO:0000313" key="2">
    <source>
        <dbReference type="EMBL" id="KAG5166175.1"/>
    </source>
</evidence>
<dbReference type="AlphaFoldDB" id="A0A8H8CIF8"/>
<reference evidence="2" key="1">
    <citation type="submission" date="2021-02" db="EMBL/GenBank/DDBJ databases">
        <title>Psilocybe cubensis genome.</title>
        <authorList>
            <person name="Mckernan K.J."/>
            <person name="Crawford S."/>
            <person name="Trippe A."/>
            <person name="Kane L.T."/>
            <person name="Mclaughlin S."/>
        </authorList>
    </citation>
    <scope>NUCLEOTIDE SEQUENCE [LARGE SCALE GENOMIC DNA]</scope>
    <source>
        <strain evidence="2">MGC-MH-2018</strain>
    </source>
</reference>
<evidence type="ECO:0000256" key="1">
    <source>
        <dbReference type="SAM" id="SignalP"/>
    </source>
</evidence>
<dbReference type="EMBL" id="JAFIQS010000008">
    <property type="protein sequence ID" value="KAG5166175.1"/>
    <property type="molecule type" value="Genomic_DNA"/>
</dbReference>